<gene>
    <name evidence="5" type="ORF">IQ241_25130</name>
</gene>
<dbReference type="EMBL" id="JADEXG010000141">
    <property type="protein sequence ID" value="MBE9080525.1"/>
    <property type="molecule type" value="Genomic_DNA"/>
</dbReference>
<evidence type="ECO:0000259" key="4">
    <source>
        <dbReference type="SMART" id="SM00382"/>
    </source>
</evidence>
<comment type="similarity">
    <text evidence="1">Belongs to the IS21/IS1162 putative ATP-binding protein family.</text>
</comment>
<dbReference type="GO" id="GO:0006260">
    <property type="term" value="P:DNA replication"/>
    <property type="evidence" value="ECO:0007669"/>
    <property type="project" value="TreeGrafter"/>
</dbReference>
<dbReference type="PRINTS" id="PR00051">
    <property type="entry name" value="DNAA"/>
</dbReference>
<protein>
    <submittedName>
        <fullName evidence="5">ATP-binding protein</fullName>
    </submittedName>
</protein>
<dbReference type="InterPro" id="IPR002611">
    <property type="entry name" value="IstB_ATP-bd"/>
</dbReference>
<keyword evidence="3 5" id="KW-0067">ATP-binding</keyword>
<name>A0A8J7DPY8_9CYAN</name>
<evidence type="ECO:0000256" key="2">
    <source>
        <dbReference type="ARBA" id="ARBA00022741"/>
    </source>
</evidence>
<evidence type="ECO:0000313" key="5">
    <source>
        <dbReference type="EMBL" id="MBE9080525.1"/>
    </source>
</evidence>
<reference evidence="5" key="1">
    <citation type="submission" date="2020-10" db="EMBL/GenBank/DDBJ databases">
        <authorList>
            <person name="Castelo-Branco R."/>
            <person name="Eusebio N."/>
            <person name="Adriana R."/>
            <person name="Vieira A."/>
            <person name="Brugerolle De Fraissinette N."/>
            <person name="Rezende De Castro R."/>
            <person name="Schneider M.P."/>
            <person name="Vasconcelos V."/>
            <person name="Leao P.N."/>
        </authorList>
    </citation>
    <scope>NUCLEOTIDE SEQUENCE</scope>
    <source>
        <strain evidence="5">LEGE 07310</strain>
    </source>
</reference>
<dbReference type="Pfam" id="PF01695">
    <property type="entry name" value="IstB_IS21"/>
    <property type="match status" value="1"/>
</dbReference>
<dbReference type="Gene3D" id="3.40.50.300">
    <property type="entry name" value="P-loop containing nucleotide triphosphate hydrolases"/>
    <property type="match status" value="1"/>
</dbReference>
<accession>A0A8J7DPY8</accession>
<dbReference type="CDD" id="cd00009">
    <property type="entry name" value="AAA"/>
    <property type="match status" value="1"/>
</dbReference>
<dbReference type="SUPFAM" id="SSF52540">
    <property type="entry name" value="P-loop containing nucleoside triphosphate hydrolases"/>
    <property type="match status" value="1"/>
</dbReference>
<keyword evidence="6" id="KW-1185">Reference proteome</keyword>
<proteinExistence type="inferred from homology"/>
<dbReference type="InterPro" id="IPR047661">
    <property type="entry name" value="IstB"/>
</dbReference>
<dbReference type="InterPro" id="IPR028350">
    <property type="entry name" value="DNAC/IstB-like"/>
</dbReference>
<organism evidence="5 6">
    <name type="scientific">Vasconcelosia minhoensis LEGE 07310</name>
    <dbReference type="NCBI Taxonomy" id="915328"/>
    <lineage>
        <taxon>Bacteria</taxon>
        <taxon>Bacillati</taxon>
        <taxon>Cyanobacteriota</taxon>
        <taxon>Cyanophyceae</taxon>
        <taxon>Nodosilineales</taxon>
        <taxon>Cymatolegaceae</taxon>
        <taxon>Vasconcelosia</taxon>
        <taxon>Vasconcelosia minhoensis</taxon>
    </lineage>
</organism>
<keyword evidence="2" id="KW-0547">Nucleotide-binding</keyword>
<dbReference type="InterPro" id="IPR027417">
    <property type="entry name" value="P-loop_NTPase"/>
</dbReference>
<dbReference type="NCBIfam" id="NF038214">
    <property type="entry name" value="IS21_help_AAA"/>
    <property type="match status" value="1"/>
</dbReference>
<feature type="domain" description="AAA+ ATPase" evidence="4">
    <location>
        <begin position="111"/>
        <end position="244"/>
    </location>
</feature>
<dbReference type="Proteomes" id="UP000636505">
    <property type="component" value="Unassembled WGS sequence"/>
</dbReference>
<dbReference type="InterPro" id="IPR020591">
    <property type="entry name" value="Chromosome_initiator_DnaA-like"/>
</dbReference>
<evidence type="ECO:0000313" key="6">
    <source>
        <dbReference type="Proteomes" id="UP000636505"/>
    </source>
</evidence>
<dbReference type="AlphaFoldDB" id="A0A8J7DPY8"/>
<dbReference type="PIRSF" id="PIRSF003073">
    <property type="entry name" value="DNAC_TnpB_IstB"/>
    <property type="match status" value="1"/>
</dbReference>
<dbReference type="PANTHER" id="PTHR30050:SF4">
    <property type="entry name" value="ATP-BINDING PROTEIN RV3427C IN INSERTION SEQUENCE-RELATED"/>
    <property type="match status" value="1"/>
</dbReference>
<evidence type="ECO:0000256" key="1">
    <source>
        <dbReference type="ARBA" id="ARBA00008059"/>
    </source>
</evidence>
<dbReference type="SMART" id="SM00382">
    <property type="entry name" value="AAA"/>
    <property type="match status" value="1"/>
</dbReference>
<comment type="caution">
    <text evidence="5">The sequence shown here is derived from an EMBL/GenBank/DDBJ whole genome shotgun (WGS) entry which is preliminary data.</text>
</comment>
<evidence type="ECO:0000256" key="3">
    <source>
        <dbReference type="ARBA" id="ARBA00022840"/>
    </source>
</evidence>
<dbReference type="PANTHER" id="PTHR30050">
    <property type="entry name" value="CHROMOSOMAL REPLICATION INITIATOR PROTEIN DNAA"/>
    <property type="match status" value="1"/>
</dbReference>
<dbReference type="InterPro" id="IPR003593">
    <property type="entry name" value="AAA+_ATPase"/>
</dbReference>
<sequence>MTSCSAMTPTPTTAKETLSALLKHLKLSHMNHHWQALERQALEQSWSHAQFLLALCEHEASQRYHSRIQPALKEAKLPPAKAISNFDFSRCPNLNQATLAQLSQDPAWLSRGENLLLFGPSGVGKTHLAAAISRALIDLGARVKFCSATALVQQLQAAKADLKLLPALLKLDKYDLLVLDDISYVKKSEAETSVLFELIAHRYELRSLLITANHAFSAWDDIFADTTMTVAAVDRLVHHAVIIEIQADSFRQHRAKQRSQKQTDKTGQVN</sequence>
<dbReference type="GO" id="GO:0005524">
    <property type="term" value="F:ATP binding"/>
    <property type="evidence" value="ECO:0007669"/>
    <property type="project" value="UniProtKB-KW"/>
</dbReference>